<feature type="compositionally biased region" description="Basic and acidic residues" evidence="1">
    <location>
        <begin position="93"/>
        <end position="103"/>
    </location>
</feature>
<name>A0A8X6N7R5_NEPPI</name>
<organism evidence="2 3">
    <name type="scientific">Nephila pilipes</name>
    <name type="common">Giant wood spider</name>
    <name type="synonym">Nephila maculata</name>
    <dbReference type="NCBI Taxonomy" id="299642"/>
    <lineage>
        <taxon>Eukaryota</taxon>
        <taxon>Metazoa</taxon>
        <taxon>Ecdysozoa</taxon>
        <taxon>Arthropoda</taxon>
        <taxon>Chelicerata</taxon>
        <taxon>Arachnida</taxon>
        <taxon>Araneae</taxon>
        <taxon>Araneomorphae</taxon>
        <taxon>Entelegynae</taxon>
        <taxon>Araneoidea</taxon>
        <taxon>Nephilidae</taxon>
        <taxon>Nephila</taxon>
    </lineage>
</organism>
<gene>
    <name evidence="2" type="ORF">NPIL_559141</name>
</gene>
<comment type="caution">
    <text evidence="2">The sequence shown here is derived from an EMBL/GenBank/DDBJ whole genome shotgun (WGS) entry which is preliminary data.</text>
</comment>
<evidence type="ECO:0000313" key="2">
    <source>
        <dbReference type="EMBL" id="GFS99630.1"/>
    </source>
</evidence>
<dbReference type="EMBL" id="BMAW01101494">
    <property type="protein sequence ID" value="GFS99630.1"/>
    <property type="molecule type" value="Genomic_DNA"/>
</dbReference>
<proteinExistence type="predicted"/>
<dbReference type="AlphaFoldDB" id="A0A8X6N7R5"/>
<evidence type="ECO:0000256" key="1">
    <source>
        <dbReference type="SAM" id="MobiDB-lite"/>
    </source>
</evidence>
<protein>
    <submittedName>
        <fullName evidence="2">Uncharacterized protein</fullName>
    </submittedName>
</protein>
<evidence type="ECO:0000313" key="3">
    <source>
        <dbReference type="Proteomes" id="UP000887013"/>
    </source>
</evidence>
<accession>A0A8X6N7R5</accession>
<keyword evidence="3" id="KW-1185">Reference proteome</keyword>
<sequence length="125" mass="14762">MCAIRIVPIEKPNGKIPIGRDNKITLKKTSLNDDYPNIAQILWKLGHARHYFSKYDVQLPEEELHLHKMHSMNGRKNEHQSRTQWRKISVGVREGEAKPSERKLEWSKRNVPTLSRQWIRMVLLS</sequence>
<dbReference type="Proteomes" id="UP000887013">
    <property type="component" value="Unassembled WGS sequence"/>
</dbReference>
<reference evidence="2" key="1">
    <citation type="submission" date="2020-08" db="EMBL/GenBank/DDBJ databases">
        <title>Multicomponent nature underlies the extraordinary mechanical properties of spider dragline silk.</title>
        <authorList>
            <person name="Kono N."/>
            <person name="Nakamura H."/>
            <person name="Mori M."/>
            <person name="Yoshida Y."/>
            <person name="Ohtoshi R."/>
            <person name="Malay A.D."/>
            <person name="Moran D.A.P."/>
            <person name="Tomita M."/>
            <person name="Numata K."/>
            <person name="Arakawa K."/>
        </authorList>
    </citation>
    <scope>NUCLEOTIDE SEQUENCE</scope>
</reference>
<feature type="region of interest" description="Disordered" evidence="1">
    <location>
        <begin position="70"/>
        <end position="103"/>
    </location>
</feature>